<comment type="pathway">
    <text evidence="1">Protein modification; protein glycosylation.</text>
</comment>
<evidence type="ECO:0000256" key="4">
    <source>
        <dbReference type="ARBA" id="ARBA00022676"/>
    </source>
</evidence>
<gene>
    <name evidence="10" type="ORF">M422DRAFT_166301</name>
</gene>
<reference evidence="10 11" key="1">
    <citation type="submission" date="2014-06" db="EMBL/GenBank/DDBJ databases">
        <title>Evolutionary Origins and Diversification of the Mycorrhizal Mutualists.</title>
        <authorList>
            <consortium name="DOE Joint Genome Institute"/>
            <consortium name="Mycorrhizal Genomics Consortium"/>
            <person name="Kohler A."/>
            <person name="Kuo A."/>
            <person name="Nagy L.G."/>
            <person name="Floudas D."/>
            <person name="Copeland A."/>
            <person name="Barry K.W."/>
            <person name="Cichocki N."/>
            <person name="Veneault-Fourrey C."/>
            <person name="LaButti K."/>
            <person name="Lindquist E.A."/>
            <person name="Lipzen A."/>
            <person name="Lundell T."/>
            <person name="Morin E."/>
            <person name="Murat C."/>
            <person name="Riley R."/>
            <person name="Ohm R."/>
            <person name="Sun H."/>
            <person name="Tunlid A."/>
            <person name="Henrissat B."/>
            <person name="Grigoriev I.V."/>
            <person name="Hibbett D.S."/>
            <person name="Martin F."/>
        </authorList>
    </citation>
    <scope>NUCLEOTIDE SEQUENCE [LARGE SCALE GENOMIC DNA]</scope>
    <source>
        <strain evidence="10 11">SS14</strain>
    </source>
</reference>
<dbReference type="OrthoDB" id="421121at2759"/>
<evidence type="ECO:0000256" key="3">
    <source>
        <dbReference type="ARBA" id="ARBA00011970"/>
    </source>
</evidence>
<dbReference type="PANTHER" id="PTHR44998:SF1">
    <property type="entry name" value="UDP-N-ACETYLGLUCOSAMINE--PEPTIDE N-ACETYLGLUCOSAMINYLTRANSFERASE 110 KDA SUBUNIT"/>
    <property type="match status" value="1"/>
</dbReference>
<dbReference type="Pfam" id="PF13181">
    <property type="entry name" value="TPR_8"/>
    <property type="match status" value="2"/>
</dbReference>
<evidence type="ECO:0000256" key="5">
    <source>
        <dbReference type="ARBA" id="ARBA00022679"/>
    </source>
</evidence>
<feature type="domain" description="O-GlcNAc transferase C-terminal" evidence="9">
    <location>
        <begin position="683"/>
        <end position="863"/>
    </location>
</feature>
<dbReference type="InterPro" id="IPR011990">
    <property type="entry name" value="TPR-like_helical_dom_sf"/>
</dbReference>
<name>A0A0C9VST7_SPHS4</name>
<dbReference type="InterPro" id="IPR019734">
    <property type="entry name" value="TPR_rpt"/>
</dbReference>
<evidence type="ECO:0000256" key="7">
    <source>
        <dbReference type="ARBA" id="ARBA00022803"/>
    </source>
</evidence>
<dbReference type="AlphaFoldDB" id="A0A0C9VST7"/>
<organism evidence="10 11">
    <name type="scientific">Sphaerobolus stellatus (strain SS14)</name>
    <dbReference type="NCBI Taxonomy" id="990650"/>
    <lineage>
        <taxon>Eukaryota</taxon>
        <taxon>Fungi</taxon>
        <taxon>Dikarya</taxon>
        <taxon>Basidiomycota</taxon>
        <taxon>Agaricomycotina</taxon>
        <taxon>Agaricomycetes</taxon>
        <taxon>Phallomycetidae</taxon>
        <taxon>Geastrales</taxon>
        <taxon>Sphaerobolaceae</taxon>
        <taxon>Sphaerobolus</taxon>
    </lineage>
</organism>
<dbReference type="Gene3D" id="3.40.50.2000">
    <property type="entry name" value="Glycogen Phosphorylase B"/>
    <property type="match status" value="1"/>
</dbReference>
<dbReference type="PROSITE" id="PS50293">
    <property type="entry name" value="TPR_REGION"/>
    <property type="match status" value="1"/>
</dbReference>
<keyword evidence="7 8" id="KW-0802">TPR repeat</keyword>
<keyword evidence="6" id="KW-0677">Repeat</keyword>
<comment type="similarity">
    <text evidence="2">Belongs to the glycosyltransferase 41 family. O-GlcNAc transferase subfamily.</text>
</comment>
<evidence type="ECO:0000313" key="10">
    <source>
        <dbReference type="EMBL" id="KIJ45577.1"/>
    </source>
</evidence>
<accession>A0A0C9VST7</accession>
<sequence length="906" mass="103224">MLEQSFNVLDAVHRAGSRLIETLLRMGGGILPMTLLLPDQVARLPLLLFAESKGILPGVADVALESVGGGAQSPVITQTDIVDARRMTSTILLTLARIFQHVSTTSQMTLTIKNVTVRSSTSLVLLFYYLAMAIHPSPATCNNMGIILSGVSVSTVTTDSHGKREVVNGQILANAYYKKGLDQDGKHPHLLTNLGSLLKDQGRIEDAIRTYAQALQVKPDFDVALANMGNAIKDIGRPQESVQFYQRAVQANPDFQEAVCGLANALSAVCDWRGRGGAPGEPIIDASDSSQIEFNGWINKVLSICDTQILQGYSYGVGVMESHMTLKQWLGTLETAFGRPFRRAQRKRWTKMLQRFFNPFDRLEKRVNEGGFIIKLMEFLVRITQRRWYIDAYGQREFASEDEDEEGGKRVPVIERMGEFEVRKYKRPRIPALGAPPVPSVLPFHTFTYPLSPRTIRLMSYRNALRISYMTQTQSWLPLHVYPPPPPLENKLKVGYVSNDLNNHPLAHLMQSVFGFHDRTKFEVHVYATSPSDGSQYRHKITAESEHFLDVSAWSTREIVERIVIDGIHLRWCDYLVSDVISCPPETCAWERWRRRKEKEGETSHHFVQLDLETDADTEADPESLSDEWMYTEHMIYMPHTFFVTDHKQSAERPSIGVIQSPSSRWREEEQRRFEMRRKVFPDIDNDVFIFANFNQLYKIDPSIFACWLRILERVPKSILWLLRFPSAGEEHLYRTARLWAGPDVARRIVFTDVASKEEHLMRASVPDLVLDTIECNAHTIAADVLWAGTPIITWAKYETKMCSRVAASIAKATGYGDQMVANSMEDYEARAIRLAESVRYEVKRKEGSHVVERRGRGELMDLHRSLFLDREKMPLFDTRRWTQNFEKGLAEAWRRYIAGTCIGMG</sequence>
<dbReference type="GO" id="GO:0006493">
    <property type="term" value="P:protein O-linked glycosylation"/>
    <property type="evidence" value="ECO:0007669"/>
    <property type="project" value="TreeGrafter"/>
</dbReference>
<dbReference type="SMART" id="SM00028">
    <property type="entry name" value="TPR"/>
    <property type="match status" value="2"/>
</dbReference>
<evidence type="ECO:0000259" key="9">
    <source>
        <dbReference type="Pfam" id="PF13844"/>
    </source>
</evidence>
<dbReference type="PROSITE" id="PS50005">
    <property type="entry name" value="TPR"/>
    <property type="match status" value="2"/>
</dbReference>
<dbReference type="InterPro" id="IPR029489">
    <property type="entry name" value="OGT/SEC/SPY_C"/>
</dbReference>
<proteinExistence type="inferred from homology"/>
<dbReference type="GO" id="GO:0097363">
    <property type="term" value="F:protein O-acetylglucosaminyltransferase activity"/>
    <property type="evidence" value="ECO:0007669"/>
    <property type="project" value="UniProtKB-EC"/>
</dbReference>
<evidence type="ECO:0000256" key="2">
    <source>
        <dbReference type="ARBA" id="ARBA00005386"/>
    </source>
</evidence>
<dbReference type="HOGENOM" id="CLU_001721_0_1_1"/>
<feature type="repeat" description="TPR" evidence="8">
    <location>
        <begin position="188"/>
        <end position="221"/>
    </location>
</feature>
<dbReference type="PANTHER" id="PTHR44998">
    <property type="match status" value="1"/>
</dbReference>
<dbReference type="SUPFAM" id="SSF48452">
    <property type="entry name" value="TPR-like"/>
    <property type="match status" value="1"/>
</dbReference>
<dbReference type="Pfam" id="PF13844">
    <property type="entry name" value="Glyco_transf_41"/>
    <property type="match status" value="2"/>
</dbReference>
<evidence type="ECO:0000313" key="11">
    <source>
        <dbReference type="Proteomes" id="UP000054279"/>
    </source>
</evidence>
<keyword evidence="11" id="KW-1185">Reference proteome</keyword>
<evidence type="ECO:0000256" key="8">
    <source>
        <dbReference type="PROSITE-ProRule" id="PRU00339"/>
    </source>
</evidence>
<dbReference type="Proteomes" id="UP000054279">
    <property type="component" value="Unassembled WGS sequence"/>
</dbReference>
<feature type="domain" description="O-GlcNAc transferase C-terminal" evidence="9">
    <location>
        <begin position="438"/>
        <end position="570"/>
    </location>
</feature>
<dbReference type="Gene3D" id="3.40.50.11380">
    <property type="match status" value="2"/>
</dbReference>
<keyword evidence="4" id="KW-0328">Glycosyltransferase</keyword>
<keyword evidence="5 10" id="KW-0808">Transferase</keyword>
<dbReference type="EC" id="2.4.1.255" evidence="3"/>
<feature type="repeat" description="TPR" evidence="8">
    <location>
        <begin position="222"/>
        <end position="255"/>
    </location>
</feature>
<dbReference type="EMBL" id="KN837111">
    <property type="protein sequence ID" value="KIJ45577.1"/>
    <property type="molecule type" value="Genomic_DNA"/>
</dbReference>
<protein>
    <recommendedName>
        <fullName evidence="3">protein O-GlcNAc transferase</fullName>
        <ecNumber evidence="3">2.4.1.255</ecNumber>
    </recommendedName>
</protein>
<dbReference type="Gene3D" id="1.25.40.10">
    <property type="entry name" value="Tetratricopeptide repeat domain"/>
    <property type="match status" value="2"/>
</dbReference>
<evidence type="ECO:0000256" key="1">
    <source>
        <dbReference type="ARBA" id="ARBA00004922"/>
    </source>
</evidence>
<evidence type="ECO:0000256" key="6">
    <source>
        <dbReference type="ARBA" id="ARBA00022737"/>
    </source>
</evidence>